<protein>
    <submittedName>
        <fullName evidence="1">Uncharacterized protein</fullName>
    </submittedName>
</protein>
<dbReference type="Proteomes" id="UP000184368">
    <property type="component" value="Unassembled WGS sequence"/>
</dbReference>
<accession>A0A1M5EL20</accession>
<evidence type="ECO:0000313" key="2">
    <source>
        <dbReference type="Proteomes" id="UP000184368"/>
    </source>
</evidence>
<dbReference type="EMBL" id="FQUO01000012">
    <property type="protein sequence ID" value="SHF79876.1"/>
    <property type="molecule type" value="Genomic_DNA"/>
</dbReference>
<gene>
    <name evidence="1" type="ORF">SAMN05444008_11288</name>
</gene>
<reference evidence="1 2" key="1">
    <citation type="submission" date="2016-11" db="EMBL/GenBank/DDBJ databases">
        <authorList>
            <person name="Jaros S."/>
            <person name="Januszkiewicz K."/>
            <person name="Wedrychowicz H."/>
        </authorList>
    </citation>
    <scope>NUCLEOTIDE SEQUENCE [LARGE SCALE GENOMIC DNA]</scope>
    <source>
        <strain evidence="1 2">DSM 26897</strain>
    </source>
</reference>
<evidence type="ECO:0000313" key="1">
    <source>
        <dbReference type="EMBL" id="SHF79876.1"/>
    </source>
</evidence>
<organism evidence="1 2">
    <name type="scientific">Cnuella takakiae</name>
    <dbReference type="NCBI Taxonomy" id="1302690"/>
    <lineage>
        <taxon>Bacteria</taxon>
        <taxon>Pseudomonadati</taxon>
        <taxon>Bacteroidota</taxon>
        <taxon>Chitinophagia</taxon>
        <taxon>Chitinophagales</taxon>
        <taxon>Chitinophagaceae</taxon>
        <taxon>Cnuella</taxon>
    </lineage>
</organism>
<proteinExistence type="predicted"/>
<sequence length="172" mass="19273">MVELAITFKKVAESELSRINAVNSGQLADSIQLTDVTEKGGVYSIDMKVLFYYAFVNKGVQGLQNKSYNTPFTFRHYHVSRAFMLSIRKWMEREGLKATTKEARRNPLGQERNGVNFETRTNAMAYAIALSIKKKGLKPTGFWDKAADETRKEAAATLGDAVAIDIVNAIMR</sequence>
<keyword evidence="2" id="KW-1185">Reference proteome</keyword>
<name>A0A1M5EL20_9BACT</name>
<dbReference type="AlphaFoldDB" id="A0A1M5EL20"/>